<proteinExistence type="predicted"/>
<comment type="caution">
    <text evidence="3">The sequence shown here is derived from an EMBL/GenBank/DDBJ whole genome shotgun (WGS) entry which is preliminary data.</text>
</comment>
<evidence type="ECO:0000313" key="4">
    <source>
        <dbReference type="Proteomes" id="UP001469553"/>
    </source>
</evidence>
<name>A0ABV1A0N9_9TELE</name>
<sequence length="152" mass="16042">MKLMSGSVLCLFVWCFYYVCPLDGVEPGGEVTGVHHSLDYLLRSILGGGCQLLTARVLSLSGLPEPDLAFLCGTLPGLTTSGKKLSSSMIKDSSLSLLHTPVGSLLNSSLLGSPFKNPVHPPPSTAPTSESPGPSYHPGTPLFHHHLSHLII</sequence>
<dbReference type="Proteomes" id="UP001469553">
    <property type="component" value="Unassembled WGS sequence"/>
</dbReference>
<evidence type="ECO:0000256" key="2">
    <source>
        <dbReference type="SAM" id="SignalP"/>
    </source>
</evidence>
<evidence type="ECO:0000256" key="1">
    <source>
        <dbReference type="SAM" id="MobiDB-lite"/>
    </source>
</evidence>
<keyword evidence="2" id="KW-0732">Signal</keyword>
<gene>
    <name evidence="3" type="ORF">AMECASPLE_027369</name>
</gene>
<protein>
    <submittedName>
        <fullName evidence="3">Uncharacterized protein</fullName>
    </submittedName>
</protein>
<dbReference type="EMBL" id="JAHRIP010078125">
    <property type="protein sequence ID" value="MEQ2312089.1"/>
    <property type="molecule type" value="Genomic_DNA"/>
</dbReference>
<accession>A0ABV1A0N9</accession>
<feature type="chain" id="PRO_5045493087" evidence="2">
    <location>
        <begin position="25"/>
        <end position="152"/>
    </location>
</feature>
<feature type="region of interest" description="Disordered" evidence="1">
    <location>
        <begin position="116"/>
        <end position="139"/>
    </location>
</feature>
<organism evidence="3 4">
    <name type="scientific">Ameca splendens</name>
    <dbReference type="NCBI Taxonomy" id="208324"/>
    <lineage>
        <taxon>Eukaryota</taxon>
        <taxon>Metazoa</taxon>
        <taxon>Chordata</taxon>
        <taxon>Craniata</taxon>
        <taxon>Vertebrata</taxon>
        <taxon>Euteleostomi</taxon>
        <taxon>Actinopterygii</taxon>
        <taxon>Neopterygii</taxon>
        <taxon>Teleostei</taxon>
        <taxon>Neoteleostei</taxon>
        <taxon>Acanthomorphata</taxon>
        <taxon>Ovalentaria</taxon>
        <taxon>Atherinomorphae</taxon>
        <taxon>Cyprinodontiformes</taxon>
        <taxon>Goodeidae</taxon>
        <taxon>Ameca</taxon>
    </lineage>
</organism>
<evidence type="ECO:0000313" key="3">
    <source>
        <dbReference type="EMBL" id="MEQ2312089.1"/>
    </source>
</evidence>
<feature type="signal peptide" evidence="2">
    <location>
        <begin position="1"/>
        <end position="24"/>
    </location>
</feature>
<reference evidence="3 4" key="1">
    <citation type="submission" date="2021-06" db="EMBL/GenBank/DDBJ databases">
        <authorList>
            <person name="Palmer J.M."/>
        </authorList>
    </citation>
    <scope>NUCLEOTIDE SEQUENCE [LARGE SCALE GENOMIC DNA]</scope>
    <source>
        <strain evidence="3 4">AS_MEX2019</strain>
        <tissue evidence="3">Muscle</tissue>
    </source>
</reference>
<keyword evidence="4" id="KW-1185">Reference proteome</keyword>